<gene>
    <name evidence="2" type="ORF">CfP315_0018</name>
</gene>
<feature type="transmembrane region" description="Helical" evidence="1">
    <location>
        <begin position="12"/>
        <end position="33"/>
    </location>
</feature>
<feature type="transmembrane region" description="Helical" evidence="1">
    <location>
        <begin position="88"/>
        <end position="109"/>
    </location>
</feature>
<proteinExistence type="predicted"/>
<accession>A0AA48L0L4</accession>
<organism evidence="2">
    <name type="scientific">Candidatus Improbicoccus pseudotrichonymphae</name>
    <dbReference type="NCBI Taxonomy" id="3033792"/>
    <lineage>
        <taxon>Bacteria</taxon>
        <taxon>Bacillati</taxon>
        <taxon>Bacillota</taxon>
        <taxon>Clostridia</taxon>
        <taxon>Candidatus Improbicoccus</taxon>
    </lineage>
</organism>
<keyword evidence="1" id="KW-0472">Membrane</keyword>
<feature type="transmembrane region" description="Helical" evidence="1">
    <location>
        <begin position="53"/>
        <end position="76"/>
    </location>
</feature>
<sequence>MFSIKKLKFNPVYFCLLFSMVQILFFVSSFFSINTNCSRENSCISITPFMMDFYSKGMLPGALQSFFLFFITNFALSFLGFWANYWTFGVLGTLFFSFNARILGLLVNLFSLFKFWLAVIFIMLEFLALSIANFSGVYFRLCKINDMNKKYRNIFIVMMVIAGLLILASFLEIIVIKIIKIWYL</sequence>
<evidence type="ECO:0000313" key="2">
    <source>
        <dbReference type="EMBL" id="BED91530.1"/>
    </source>
</evidence>
<protein>
    <submittedName>
        <fullName evidence="2">Uncharacterized protein</fullName>
    </submittedName>
</protein>
<evidence type="ECO:0000256" key="1">
    <source>
        <dbReference type="SAM" id="Phobius"/>
    </source>
</evidence>
<dbReference type="EMBL" id="AP027924">
    <property type="protein sequence ID" value="BED91530.1"/>
    <property type="molecule type" value="Genomic_DNA"/>
</dbReference>
<name>A0AA48L0L4_9FIRM</name>
<reference evidence="2" key="1">
    <citation type="journal article" date="2023" name="ISME J.">
        <title>Emergence of putative energy parasites within Clostridia revealed by genome analysis of a novel endosymbiotic clade.</title>
        <authorList>
            <person name="Takahashi K."/>
            <person name="Kuwahara H."/>
            <person name="Horikawa Y."/>
            <person name="Izawa K."/>
            <person name="Kato D."/>
            <person name="Inagaki T."/>
            <person name="Yuki M."/>
            <person name="Ohkuma M."/>
            <person name="Hongoh Y."/>
        </authorList>
    </citation>
    <scope>NUCLEOTIDE SEQUENCE</scope>
    <source>
        <strain evidence="2">CfP3-15</strain>
    </source>
</reference>
<feature type="transmembrane region" description="Helical" evidence="1">
    <location>
        <begin position="115"/>
        <end position="141"/>
    </location>
</feature>
<feature type="transmembrane region" description="Helical" evidence="1">
    <location>
        <begin position="153"/>
        <end position="179"/>
    </location>
</feature>
<keyword evidence="1" id="KW-1133">Transmembrane helix</keyword>
<dbReference type="Proteomes" id="UP001337580">
    <property type="component" value="Chromosome"/>
</dbReference>
<dbReference type="KEGG" id="ips:CfP315_0018"/>
<dbReference type="AlphaFoldDB" id="A0AA48L0L4"/>
<keyword evidence="1" id="KW-0812">Transmembrane</keyword>